<reference evidence="1 2" key="2">
    <citation type="journal article" date="2022" name="Mol. Ecol. Resour.">
        <title>The genomes of chicory, endive, great burdock and yacon provide insights into Asteraceae paleo-polyploidization history and plant inulin production.</title>
        <authorList>
            <person name="Fan W."/>
            <person name="Wang S."/>
            <person name="Wang H."/>
            <person name="Wang A."/>
            <person name="Jiang F."/>
            <person name="Liu H."/>
            <person name="Zhao H."/>
            <person name="Xu D."/>
            <person name="Zhang Y."/>
        </authorList>
    </citation>
    <scope>NUCLEOTIDE SEQUENCE [LARGE SCALE GENOMIC DNA]</scope>
    <source>
        <strain evidence="2">cv. Niubang</strain>
    </source>
</reference>
<dbReference type="Proteomes" id="UP001055879">
    <property type="component" value="Linkage Group LG09"/>
</dbReference>
<keyword evidence="2" id="KW-1185">Reference proteome</keyword>
<reference evidence="2" key="1">
    <citation type="journal article" date="2022" name="Mol. Ecol. Resour.">
        <title>The genomes of chicory, endive, great burdock and yacon provide insights into Asteraceae palaeo-polyploidization history and plant inulin production.</title>
        <authorList>
            <person name="Fan W."/>
            <person name="Wang S."/>
            <person name="Wang H."/>
            <person name="Wang A."/>
            <person name="Jiang F."/>
            <person name="Liu H."/>
            <person name="Zhao H."/>
            <person name="Xu D."/>
            <person name="Zhang Y."/>
        </authorList>
    </citation>
    <scope>NUCLEOTIDE SEQUENCE [LARGE SCALE GENOMIC DNA]</scope>
    <source>
        <strain evidence="2">cv. Niubang</strain>
    </source>
</reference>
<name>A0ACB8ZW75_ARCLA</name>
<comment type="caution">
    <text evidence="1">The sequence shown here is derived from an EMBL/GenBank/DDBJ whole genome shotgun (WGS) entry which is preliminary data.</text>
</comment>
<organism evidence="1 2">
    <name type="scientific">Arctium lappa</name>
    <name type="common">Greater burdock</name>
    <name type="synonym">Lappa major</name>
    <dbReference type="NCBI Taxonomy" id="4217"/>
    <lineage>
        <taxon>Eukaryota</taxon>
        <taxon>Viridiplantae</taxon>
        <taxon>Streptophyta</taxon>
        <taxon>Embryophyta</taxon>
        <taxon>Tracheophyta</taxon>
        <taxon>Spermatophyta</taxon>
        <taxon>Magnoliopsida</taxon>
        <taxon>eudicotyledons</taxon>
        <taxon>Gunneridae</taxon>
        <taxon>Pentapetalae</taxon>
        <taxon>asterids</taxon>
        <taxon>campanulids</taxon>
        <taxon>Asterales</taxon>
        <taxon>Asteraceae</taxon>
        <taxon>Carduoideae</taxon>
        <taxon>Cardueae</taxon>
        <taxon>Arctiinae</taxon>
        <taxon>Arctium</taxon>
    </lineage>
</organism>
<proteinExistence type="predicted"/>
<gene>
    <name evidence="1" type="ORF">L6452_27977</name>
</gene>
<evidence type="ECO:0000313" key="1">
    <source>
        <dbReference type="EMBL" id="KAI3702247.1"/>
    </source>
</evidence>
<accession>A0ACB8ZW75</accession>
<protein>
    <submittedName>
        <fullName evidence="1">Uncharacterized protein</fullName>
    </submittedName>
</protein>
<dbReference type="EMBL" id="CM042055">
    <property type="protein sequence ID" value="KAI3702247.1"/>
    <property type="molecule type" value="Genomic_DNA"/>
</dbReference>
<sequence>MFQKNNVNSSAFNSSDIQIDENKGLPPTTSPNPVKGKIITELVVGLIVGSFVLITSLVVLGFFIRRKKKKSQEDEAEGHGFDVEMNNEFELGGPRRFSYLELARRWLVGEDGFAMRVVLGQESKDGGGGDSCFSSSLLTLFDEWKCFFLHSSSVSTGEGDVLIRPA</sequence>
<evidence type="ECO:0000313" key="2">
    <source>
        <dbReference type="Proteomes" id="UP001055879"/>
    </source>
</evidence>